<dbReference type="EMBL" id="OMOF01000811">
    <property type="protein sequence ID" value="SPF55437.1"/>
    <property type="molecule type" value="Genomic_DNA"/>
</dbReference>
<sequence length="155" mass="17284">MSNVICEVLYASVPGATSVITIENHVNEMLKIGAFIKITPTDKVIMKIFKMTIGCINPTIAKEILFNAAASWLNDSFCGEMLALTRNLPAHNAVSTCYNSVKHELLTTNFEKLISVYMNHPNLFSVISENVEVEELKNSMSDPEAFINSFKCEIY</sequence>
<evidence type="ECO:0000313" key="2">
    <source>
        <dbReference type="Proteomes" id="UP000238916"/>
    </source>
</evidence>
<reference evidence="2" key="1">
    <citation type="submission" date="2018-02" db="EMBL/GenBank/DDBJ databases">
        <authorList>
            <person name="Hausmann B."/>
        </authorList>
    </citation>
    <scope>NUCLEOTIDE SEQUENCE [LARGE SCALE GENOMIC DNA]</scope>
    <source>
        <strain evidence="2">Peat soil MAG SbF1</strain>
    </source>
</reference>
<organism evidence="1 2">
    <name type="scientific">Candidatus Desulfosporosinus infrequens</name>
    <dbReference type="NCBI Taxonomy" id="2043169"/>
    <lineage>
        <taxon>Bacteria</taxon>
        <taxon>Bacillati</taxon>
        <taxon>Bacillota</taxon>
        <taxon>Clostridia</taxon>
        <taxon>Eubacteriales</taxon>
        <taxon>Desulfitobacteriaceae</taxon>
        <taxon>Desulfosporosinus</taxon>
    </lineage>
</organism>
<name>A0A2U3LU24_9FIRM</name>
<proteinExistence type="predicted"/>
<gene>
    <name evidence="1" type="ORF">SBF1_8290001</name>
</gene>
<dbReference type="Proteomes" id="UP000238916">
    <property type="component" value="Unassembled WGS sequence"/>
</dbReference>
<dbReference type="AlphaFoldDB" id="A0A2U3LU24"/>
<accession>A0A2U3LU24</accession>
<protein>
    <submittedName>
        <fullName evidence="1">Uncharacterized protein</fullName>
    </submittedName>
</protein>
<evidence type="ECO:0000313" key="1">
    <source>
        <dbReference type="EMBL" id="SPF55437.1"/>
    </source>
</evidence>